<comment type="caution">
    <text evidence="2">The sequence shown here is derived from an EMBL/GenBank/DDBJ whole genome shotgun (WGS) entry which is preliminary data.</text>
</comment>
<dbReference type="OrthoDB" id="6148304at2759"/>
<evidence type="ECO:0000256" key="1">
    <source>
        <dbReference type="SAM" id="SignalP"/>
    </source>
</evidence>
<dbReference type="AlphaFoldDB" id="A0A433TTF2"/>
<reference evidence="2 3" key="1">
    <citation type="submission" date="2019-01" db="EMBL/GenBank/DDBJ databases">
        <title>A draft genome assembly of the solar-powered sea slug Elysia chlorotica.</title>
        <authorList>
            <person name="Cai H."/>
            <person name="Li Q."/>
            <person name="Fang X."/>
            <person name="Li J."/>
            <person name="Curtis N.E."/>
            <person name="Altenburger A."/>
            <person name="Shibata T."/>
            <person name="Feng M."/>
            <person name="Maeda T."/>
            <person name="Schwartz J.A."/>
            <person name="Shigenobu S."/>
            <person name="Lundholm N."/>
            <person name="Nishiyama T."/>
            <person name="Yang H."/>
            <person name="Hasebe M."/>
            <person name="Li S."/>
            <person name="Pierce S.K."/>
            <person name="Wang J."/>
        </authorList>
    </citation>
    <scope>NUCLEOTIDE SEQUENCE [LARGE SCALE GENOMIC DNA]</scope>
    <source>
        <strain evidence="2">EC2010</strain>
        <tissue evidence="2">Whole organism of an adult</tissue>
    </source>
</reference>
<feature type="signal peptide" evidence="1">
    <location>
        <begin position="1"/>
        <end position="17"/>
    </location>
</feature>
<evidence type="ECO:0000313" key="2">
    <source>
        <dbReference type="EMBL" id="RUS84857.1"/>
    </source>
</evidence>
<feature type="chain" id="PRO_5019225620" description="VWFD domain-containing protein" evidence="1">
    <location>
        <begin position="18"/>
        <end position="244"/>
    </location>
</feature>
<protein>
    <recommendedName>
        <fullName evidence="4">VWFD domain-containing protein</fullName>
    </recommendedName>
</protein>
<keyword evidence="1" id="KW-0732">Signal</keyword>
<organism evidence="2 3">
    <name type="scientific">Elysia chlorotica</name>
    <name type="common">Eastern emerald elysia</name>
    <name type="synonym">Sea slug</name>
    <dbReference type="NCBI Taxonomy" id="188477"/>
    <lineage>
        <taxon>Eukaryota</taxon>
        <taxon>Metazoa</taxon>
        <taxon>Spiralia</taxon>
        <taxon>Lophotrochozoa</taxon>
        <taxon>Mollusca</taxon>
        <taxon>Gastropoda</taxon>
        <taxon>Heterobranchia</taxon>
        <taxon>Euthyneura</taxon>
        <taxon>Panpulmonata</taxon>
        <taxon>Sacoglossa</taxon>
        <taxon>Placobranchoidea</taxon>
        <taxon>Plakobranchidae</taxon>
        <taxon>Elysia</taxon>
    </lineage>
</organism>
<dbReference type="EMBL" id="RQTK01000191">
    <property type="protein sequence ID" value="RUS84857.1"/>
    <property type="molecule type" value="Genomic_DNA"/>
</dbReference>
<dbReference type="Proteomes" id="UP000271974">
    <property type="component" value="Unassembled WGS sequence"/>
</dbReference>
<feature type="non-terminal residue" evidence="2">
    <location>
        <position position="244"/>
    </location>
</feature>
<accession>A0A433TTF2</accession>
<sequence>MGLQLLVGLSLLCLLNAADPYVSRPTCGSTGRACIKHEASCTNGQCVCNKPAWGRGDFRCYDEKSVVCELKGDPALISYSKEVENFPYPCRYLATHVKTDLKDKNNDVIGKCEAKVHGFNGKADGKHIVLGFDVSIKIQYDSPPTTVASTLRHRATTLNNINTILKRGKNGVFDDSYTSNDDVTYRDNSNGVNVFFTWDNKNNRFIYKAEGCGVHVIHTPFDVSLKLQQKQVPGLSVEVSKNNG</sequence>
<evidence type="ECO:0008006" key="4">
    <source>
        <dbReference type="Google" id="ProtNLM"/>
    </source>
</evidence>
<name>A0A433TTF2_ELYCH</name>
<evidence type="ECO:0000313" key="3">
    <source>
        <dbReference type="Proteomes" id="UP000271974"/>
    </source>
</evidence>
<proteinExistence type="predicted"/>
<gene>
    <name evidence="2" type="ORF">EGW08_007398</name>
</gene>
<keyword evidence="3" id="KW-1185">Reference proteome</keyword>